<dbReference type="Pfam" id="PF00561">
    <property type="entry name" value="Abhydrolase_1"/>
    <property type="match status" value="1"/>
</dbReference>
<dbReference type="RefSeq" id="WP_345100257.1">
    <property type="nucleotide sequence ID" value="NZ_BAABCV010000001.1"/>
</dbReference>
<name>A0ABP7W9J5_9SPHI</name>
<protein>
    <submittedName>
        <fullName evidence="3">Sigma factor SigB/phosphatase RsbP regulator RsbQ</fullName>
    </submittedName>
</protein>
<organism evidence="3 4">
    <name type="scientific">Mucilaginibacter panaciglaebae</name>
    <dbReference type="NCBI Taxonomy" id="502331"/>
    <lineage>
        <taxon>Bacteria</taxon>
        <taxon>Pseudomonadati</taxon>
        <taxon>Bacteroidota</taxon>
        <taxon>Sphingobacteriia</taxon>
        <taxon>Sphingobacteriales</taxon>
        <taxon>Sphingobacteriaceae</taxon>
        <taxon>Mucilaginibacter</taxon>
    </lineage>
</organism>
<evidence type="ECO:0000313" key="3">
    <source>
        <dbReference type="EMBL" id="GAA4084165.1"/>
    </source>
</evidence>
<keyword evidence="4" id="KW-1185">Reference proteome</keyword>
<dbReference type="EMBL" id="BAABCV010000001">
    <property type="protein sequence ID" value="GAA4084165.1"/>
    <property type="molecule type" value="Genomic_DNA"/>
</dbReference>
<comment type="similarity">
    <text evidence="1">Belongs to the AB hydrolase superfamily.</text>
</comment>
<dbReference type="Gene3D" id="3.40.50.1820">
    <property type="entry name" value="alpha/beta hydrolase"/>
    <property type="match status" value="1"/>
</dbReference>
<dbReference type="PRINTS" id="PR00111">
    <property type="entry name" value="ABHYDROLASE"/>
</dbReference>
<accession>A0ABP7W9J5</accession>
<dbReference type="PANTHER" id="PTHR43039">
    <property type="entry name" value="ESTERASE-RELATED"/>
    <property type="match status" value="1"/>
</dbReference>
<gene>
    <name evidence="3" type="primary">rsbQ</name>
    <name evidence="3" type="ORF">GCM10022392_01060</name>
</gene>
<comment type="caution">
    <text evidence="3">The sequence shown here is derived from an EMBL/GenBank/DDBJ whole genome shotgun (WGS) entry which is preliminary data.</text>
</comment>
<reference evidence="4" key="1">
    <citation type="journal article" date="2019" name="Int. J. Syst. Evol. Microbiol.">
        <title>The Global Catalogue of Microorganisms (GCM) 10K type strain sequencing project: providing services to taxonomists for standard genome sequencing and annotation.</title>
        <authorList>
            <consortium name="The Broad Institute Genomics Platform"/>
            <consortium name="The Broad Institute Genome Sequencing Center for Infectious Disease"/>
            <person name="Wu L."/>
            <person name="Ma J."/>
        </authorList>
    </citation>
    <scope>NUCLEOTIDE SEQUENCE [LARGE SCALE GENOMIC DNA]</scope>
    <source>
        <strain evidence="4">JCM 17085</strain>
    </source>
</reference>
<evidence type="ECO:0000256" key="1">
    <source>
        <dbReference type="ARBA" id="ARBA00008645"/>
    </source>
</evidence>
<dbReference type="SUPFAM" id="SSF53474">
    <property type="entry name" value="alpha/beta-Hydrolases"/>
    <property type="match status" value="1"/>
</dbReference>
<feature type="domain" description="AB hydrolase-1" evidence="2">
    <location>
        <begin position="19"/>
        <end position="252"/>
    </location>
</feature>
<evidence type="ECO:0000259" key="2">
    <source>
        <dbReference type="Pfam" id="PF00561"/>
    </source>
</evidence>
<evidence type="ECO:0000313" key="4">
    <source>
        <dbReference type="Proteomes" id="UP001500841"/>
    </source>
</evidence>
<dbReference type="InterPro" id="IPR029058">
    <property type="entry name" value="AB_hydrolase_fold"/>
</dbReference>
<dbReference type="Proteomes" id="UP001500841">
    <property type="component" value="Unassembled WGS sequence"/>
</dbReference>
<dbReference type="InterPro" id="IPR000073">
    <property type="entry name" value="AB_hydrolase_1"/>
</dbReference>
<sequence length="268" mass="29969">MNSILKRNNVNVIGTGDEVMLFAHGFGCDQRSWQFVVDAFTDDYRVVLFDYVGSGESDLTQYSSAKYGELDGYAQDILDVCEALSLREVIFVGHSVSSMIGMLAAIKEPQYFKKLIFIGPSPRYLNDQDYTGGFERADLESLFEFMDSNYLGWSSTMAPVIMGNSDRPELGEFLTNSFCSTDPEVAKEFARVTFFSDNREDLSKLEIESLTLQCNDDVIAPVSVGEFVQEHTPHNQLVLLEATGHCPHISEPEQTIKAIKTYLRGTNG</sequence>
<proteinExistence type="inferred from homology"/>